<protein>
    <submittedName>
        <fullName evidence="6">DENN domain-containing protein 3-like isoform X2</fullName>
    </submittedName>
</protein>
<dbReference type="InterPro" id="IPR037516">
    <property type="entry name" value="Tripartite_DENN"/>
</dbReference>
<dbReference type="PROSITE" id="PS00678">
    <property type="entry name" value="WD_REPEATS_1"/>
    <property type="match status" value="1"/>
</dbReference>
<proteinExistence type="predicted"/>
<dbReference type="GeneID" id="106172061"/>
<dbReference type="InterPro" id="IPR043153">
    <property type="entry name" value="DENN_C"/>
</dbReference>
<keyword evidence="5" id="KW-1185">Reference proteome</keyword>
<dbReference type="GO" id="GO:0005085">
    <property type="term" value="F:guanyl-nucleotide exchange factor activity"/>
    <property type="evidence" value="ECO:0007669"/>
    <property type="project" value="UniProtKB-ARBA"/>
</dbReference>
<keyword evidence="1 3" id="KW-0853">WD repeat</keyword>
<dbReference type="PANTHER" id="PTHR12296:SF21">
    <property type="entry name" value="DENN DOMAIN-CONTAINING PROTEIN 3"/>
    <property type="match status" value="1"/>
</dbReference>
<evidence type="ECO:0000256" key="3">
    <source>
        <dbReference type="PROSITE-ProRule" id="PRU00221"/>
    </source>
</evidence>
<dbReference type="InterPro" id="IPR011047">
    <property type="entry name" value="Quinoprotein_ADH-like_sf"/>
</dbReference>
<dbReference type="InterPro" id="IPR005113">
    <property type="entry name" value="uDENN_dom"/>
</dbReference>
<dbReference type="GO" id="GO:0032483">
    <property type="term" value="P:regulation of Rab protein signal transduction"/>
    <property type="evidence" value="ECO:0007669"/>
    <property type="project" value="TreeGrafter"/>
</dbReference>
<evidence type="ECO:0000256" key="2">
    <source>
        <dbReference type="ARBA" id="ARBA00022737"/>
    </source>
</evidence>
<dbReference type="PROSITE" id="PS50082">
    <property type="entry name" value="WD_REPEATS_2"/>
    <property type="match status" value="1"/>
</dbReference>
<evidence type="ECO:0000313" key="5">
    <source>
        <dbReference type="Proteomes" id="UP000085678"/>
    </source>
</evidence>
<dbReference type="SMART" id="SM00799">
    <property type="entry name" value="DENN"/>
    <property type="match status" value="1"/>
</dbReference>
<accession>A0A2R2MQX5</accession>
<dbReference type="PROSITE" id="PS50211">
    <property type="entry name" value="DENN"/>
    <property type="match status" value="1"/>
</dbReference>
<dbReference type="SMART" id="SM00801">
    <property type="entry name" value="dDENN"/>
    <property type="match status" value="1"/>
</dbReference>
<keyword evidence="2" id="KW-0677">Repeat</keyword>
<dbReference type="PANTHER" id="PTHR12296">
    <property type="entry name" value="DENN DOMAIN-CONTAINING PROTEIN 4"/>
    <property type="match status" value="1"/>
</dbReference>
<dbReference type="SMART" id="SM00320">
    <property type="entry name" value="WD40"/>
    <property type="match status" value="3"/>
</dbReference>
<dbReference type="OrthoDB" id="6019893at2759"/>
<feature type="domain" description="UDENN" evidence="4">
    <location>
        <begin position="90"/>
        <end position="531"/>
    </location>
</feature>
<dbReference type="InterPro" id="IPR051696">
    <property type="entry name" value="DENN_Domain_GEFs"/>
</dbReference>
<dbReference type="Proteomes" id="UP000085678">
    <property type="component" value="Unplaced"/>
</dbReference>
<name>A0A2R2MQX5_LINAN</name>
<dbReference type="InterPro" id="IPR015943">
    <property type="entry name" value="WD40/YVTN_repeat-like_dom_sf"/>
</dbReference>
<reference evidence="6" key="1">
    <citation type="submission" date="2025-08" db="UniProtKB">
        <authorList>
            <consortium name="RefSeq"/>
        </authorList>
    </citation>
    <scope>IDENTIFICATION</scope>
    <source>
        <tissue evidence="6">Gonads</tissue>
    </source>
</reference>
<dbReference type="InterPro" id="IPR019775">
    <property type="entry name" value="WD40_repeat_CS"/>
</dbReference>
<dbReference type="InterPro" id="IPR057977">
    <property type="entry name" value="TPR_DENND3"/>
</dbReference>
<dbReference type="Pfam" id="PF00400">
    <property type="entry name" value="WD40"/>
    <property type="match status" value="2"/>
</dbReference>
<organism evidence="5 6">
    <name type="scientific">Lingula anatina</name>
    <name type="common">Brachiopod</name>
    <name type="synonym">Lingula unguis</name>
    <dbReference type="NCBI Taxonomy" id="7574"/>
    <lineage>
        <taxon>Eukaryota</taxon>
        <taxon>Metazoa</taxon>
        <taxon>Spiralia</taxon>
        <taxon>Lophotrochozoa</taxon>
        <taxon>Brachiopoda</taxon>
        <taxon>Linguliformea</taxon>
        <taxon>Lingulata</taxon>
        <taxon>Lingulida</taxon>
        <taxon>Linguloidea</taxon>
        <taxon>Lingulidae</taxon>
        <taxon>Lingula</taxon>
    </lineage>
</organism>
<dbReference type="RefSeq" id="XP_023932558.1">
    <property type="nucleotide sequence ID" value="XM_024076790.1"/>
</dbReference>
<feature type="repeat" description="WD" evidence="3">
    <location>
        <begin position="1089"/>
        <end position="1130"/>
    </location>
</feature>
<dbReference type="PROSITE" id="PS50294">
    <property type="entry name" value="WD_REPEATS_REGION"/>
    <property type="match status" value="1"/>
</dbReference>
<dbReference type="InterPro" id="IPR001680">
    <property type="entry name" value="WD40_rpt"/>
</dbReference>
<dbReference type="Pfam" id="PF03456">
    <property type="entry name" value="uDENN"/>
    <property type="match status" value="1"/>
</dbReference>
<dbReference type="InterPro" id="IPR005112">
    <property type="entry name" value="dDENN_dom"/>
</dbReference>
<dbReference type="Gene3D" id="3.30.450.200">
    <property type="match status" value="1"/>
</dbReference>
<gene>
    <name evidence="6" type="primary">LOC106172061</name>
</gene>
<dbReference type="InterPro" id="IPR001194">
    <property type="entry name" value="cDENN_dom"/>
</dbReference>
<evidence type="ECO:0000313" key="6">
    <source>
        <dbReference type="RefSeq" id="XP_023932558.1"/>
    </source>
</evidence>
<dbReference type="Pfam" id="PF25570">
    <property type="entry name" value="TPR_DENND3"/>
    <property type="match status" value="1"/>
</dbReference>
<dbReference type="Pfam" id="PF02141">
    <property type="entry name" value="DENN"/>
    <property type="match status" value="1"/>
</dbReference>
<dbReference type="Gene3D" id="2.130.10.10">
    <property type="entry name" value="YVTN repeat-like/Quinoprotein amine dehydrogenase"/>
    <property type="match status" value="1"/>
</dbReference>
<sequence>MASRLHNSLIDLLVMVGLDQETGLKPNVTDSSANDPLFLSNYEPQVLASISAQCAMFPQSFPNQDEAYPPTDAVDNRTVLTPISEQEDAHFRAIAKSLPRRVTLGTIAGGRKMLRMLSTSGGELPISAEVIQSLTAFCFPDGMKVYRHSMPTHIHFLVLTDITGERSYAACATYTRSFMCKSCRVEEGDDHYYDAIPEDFIEDGSAHKMGQRVYIPCCLTLISKYPYFTVMKECLSCLVPKLQSNPREVKTTLEKFALQLSATPVPPAGNVAIRFYLDTYPVTLYPSDDPNKEVVNMQLNHVFLKFDPDAILTVIRSILTQQRIVFMSSCYAMLTTVMESFLVFVRPFVWNYTYVPLIPEKLLTLLEALGCFIMGCHARHKGLVEQIEGIVAVNIDDGSVDVCSTLNIPQLPFAAEQDFKQAVTQMKPRLNMEMAQVERPCPVNLEQLTHNRDMFQLQINKDIQAVCLELMVNLFREVKKYIREASSFFNKDQFLENQREEELPFYREVVSTELFKAFVRSRFQGADFFDEFEDKMKLATRQHAGPKFQNPDDQVRPGQLKKRTPSYSNLFSSPRPAWSGHTGALTSKTDYIVFQLPRFRFESVAGYHKVLMEELTRREKCCKQANMFPRKAVYLYLRGALQIACDEPIRGLRDFDAICKYNKALFPSKQVGSVIARLTPTQKEILSLQEWYKRSEQLQRIEESKGKRGDDIVIIMEFEKIPEDPIYIQDFSSLVEYMDIASDHDTIQRLFNALTVTCQDNQMYTPLDPGTFTVFYECLKENESTCHEPKIPEGCLGENECILKVSQMIDTRGRFKDVDSGNMEVYGPGRLILTQRRLCFICEGTHRFCDIVRLRDIICLEKSTEGYSIYGKRENSLKIYSKVMDTTQVVFTAILKEERNYWFTLITEMWSGKLMSEEYKDPGLIQQAAKNVILIDAVIKSGQEETVMHHEQLEEAANKLCYFTMLREQQQTDSALDASWKKTSGLLQHRVNPNQRERDSRAVEALLYTPGSRVGDEDEDSTPKLWCAMGNGKVEVYDASTWVLEASNIKAKDRVVCLLAVGESQVWAGSFDSVIYVIDRHSKRANSQLVAHRDQVCDLTISDDGSTVYSASLNGQIVVWDTSTLKELKQLRVDGGIKAITFFRDELWCLKNSGESIAVISVDDGKMKRELTYHDQQHNRPYRFSCFLIAKGDENNTSHNATVWVGHDDVPMITVWDVDNFKERVTCLEVDKSRGFTKLTQVGDNIWAGSKMMRNCKEAYMYIFNSRSFEKQEPLKAHSDTIRSLCTAESRYVISGSGSRDGKVAIWRTSPIRHFSHFEL</sequence>
<evidence type="ECO:0000259" key="4">
    <source>
        <dbReference type="PROSITE" id="PS50211"/>
    </source>
</evidence>
<dbReference type="Gene3D" id="3.40.50.11500">
    <property type="match status" value="1"/>
</dbReference>
<evidence type="ECO:0000256" key="1">
    <source>
        <dbReference type="ARBA" id="ARBA00022574"/>
    </source>
</evidence>
<dbReference type="GO" id="GO:0031410">
    <property type="term" value="C:cytoplasmic vesicle"/>
    <property type="evidence" value="ECO:0007669"/>
    <property type="project" value="TreeGrafter"/>
</dbReference>
<dbReference type="SUPFAM" id="SSF50998">
    <property type="entry name" value="Quinoprotein alcohol dehydrogenase-like"/>
    <property type="match status" value="1"/>
</dbReference>